<feature type="transmembrane region" description="Helical" evidence="2">
    <location>
        <begin position="36"/>
        <end position="53"/>
    </location>
</feature>
<dbReference type="NCBIfam" id="NF041460">
    <property type="entry name" value="kinGactiv_GlnX"/>
    <property type="match status" value="1"/>
</dbReference>
<evidence type="ECO:0000256" key="1">
    <source>
        <dbReference type="SAM" id="MobiDB-lite"/>
    </source>
</evidence>
<keyword evidence="2" id="KW-0472">Membrane</keyword>
<dbReference type="EMBL" id="OY726397">
    <property type="protein sequence ID" value="CAJ1509232.1"/>
    <property type="molecule type" value="Genomic_DNA"/>
</dbReference>
<feature type="region of interest" description="Disordered" evidence="1">
    <location>
        <begin position="1"/>
        <end position="20"/>
    </location>
</feature>
<dbReference type="Proteomes" id="UP001190465">
    <property type="component" value="Chromosome"/>
</dbReference>
<feature type="transmembrane region" description="Helical" evidence="2">
    <location>
        <begin position="409"/>
        <end position="432"/>
    </location>
</feature>
<keyword evidence="3" id="KW-0808">Transferase</keyword>
<keyword evidence="4" id="KW-1185">Reference proteome</keyword>
<gene>
    <name evidence="3" type="primary">glnX</name>
    <name evidence="3" type="ORF">MU0053_004115</name>
</gene>
<protein>
    <submittedName>
        <fullName evidence="3">Protein kinase G-activating protein GlnX</fullName>
    </submittedName>
</protein>
<keyword evidence="2" id="KW-0812">Transmembrane</keyword>
<name>A0ABM9M2U2_9MYCO</name>
<keyword evidence="3" id="KW-0418">Kinase</keyword>
<accession>A0ABM9M2U2</accession>
<keyword evidence="2" id="KW-1133">Transmembrane helix</keyword>
<feature type="transmembrane region" description="Helical" evidence="2">
    <location>
        <begin position="209"/>
        <end position="227"/>
    </location>
</feature>
<organism evidence="3 4">
    <name type="scientific">[Mycobacterium] burgundiense</name>
    <dbReference type="NCBI Taxonomy" id="3064286"/>
    <lineage>
        <taxon>Bacteria</taxon>
        <taxon>Bacillati</taxon>
        <taxon>Actinomycetota</taxon>
        <taxon>Actinomycetes</taxon>
        <taxon>Mycobacteriales</taxon>
        <taxon>Mycobacteriaceae</taxon>
        <taxon>Mycolicibacterium</taxon>
    </lineage>
</organism>
<evidence type="ECO:0000313" key="4">
    <source>
        <dbReference type="Proteomes" id="UP001190465"/>
    </source>
</evidence>
<evidence type="ECO:0000313" key="3">
    <source>
        <dbReference type="EMBL" id="CAJ1509232.1"/>
    </source>
</evidence>
<evidence type="ECO:0000256" key="2">
    <source>
        <dbReference type="SAM" id="Phobius"/>
    </source>
</evidence>
<dbReference type="InterPro" id="IPR048183">
    <property type="entry name" value="GlnX-like"/>
</dbReference>
<dbReference type="RefSeq" id="WP_308479433.1">
    <property type="nucleotide sequence ID" value="NZ_OY726397.1"/>
</dbReference>
<sequence>MTVELAHPSTEPLASRSPDEPAHPRWWFLWTTPGRILALGVILATLGVASAFATSTTIDYRQQALTTVLNHTEPLSFAAGELYTTLSVADAAAATAFIAGAEPRPVRQRYEQAITNAAAALTRAASGLTDESMRELTAQINANLAVYTGVIETARTNNRAGNPVGSSYLSEASSLMQETILPDAQRLYQETSSRVDEETTSSTRIPSPVILIVTATILFGAFAHRWLARRTRRRVNIGLVAGGLAIMVMVVWVGTALVISTAVSRSAQNTAAASLKTVTNLAIAAQQARADETLSLIRRGDEDVRKQSYYQRIETMQQQLAEYLERDDAIDKTALAEADELLAKWRAADERINAYISVGNYQAATQVALGTGQDDSTPAFDKLEAALSDGIEKSRERLRSDIARARRTLAGATVGAVVLSLGAAIAVALGLWPRMGEYR</sequence>
<dbReference type="GO" id="GO:0016301">
    <property type="term" value="F:kinase activity"/>
    <property type="evidence" value="ECO:0007669"/>
    <property type="project" value="UniProtKB-KW"/>
</dbReference>
<feature type="transmembrane region" description="Helical" evidence="2">
    <location>
        <begin position="239"/>
        <end position="259"/>
    </location>
</feature>
<reference evidence="3 4" key="1">
    <citation type="submission" date="2023-08" db="EMBL/GenBank/DDBJ databases">
        <authorList>
            <person name="Folkvardsen B D."/>
            <person name="Norman A."/>
        </authorList>
    </citation>
    <scope>NUCLEOTIDE SEQUENCE [LARGE SCALE GENOMIC DNA]</scope>
    <source>
        <strain evidence="3 4">Mu0053</strain>
    </source>
</reference>
<proteinExistence type="predicted"/>